<feature type="domain" description="Mandelate racemase/muconate lactonizing enzyme C-terminal" evidence="2">
    <location>
        <begin position="131"/>
        <end position="236"/>
    </location>
</feature>
<dbReference type="SMART" id="SM00922">
    <property type="entry name" value="MR_MLE"/>
    <property type="match status" value="1"/>
</dbReference>
<dbReference type="InterPro" id="IPR034593">
    <property type="entry name" value="DgoD-like"/>
</dbReference>
<reference evidence="3 4" key="1">
    <citation type="submission" date="2016-10" db="EMBL/GenBank/DDBJ databases">
        <authorList>
            <person name="de Groot N.N."/>
        </authorList>
    </citation>
    <scope>NUCLEOTIDE SEQUENCE [LARGE SCALE GENOMIC DNA]</scope>
    <source>
        <strain evidence="3 4">CGMCC 4.6533</strain>
    </source>
</reference>
<dbReference type="Pfam" id="PF13378">
    <property type="entry name" value="MR_MLE_C"/>
    <property type="match status" value="1"/>
</dbReference>
<dbReference type="PANTHER" id="PTHR48080:SF2">
    <property type="entry name" value="D-GALACTONATE DEHYDRATASE"/>
    <property type="match status" value="1"/>
</dbReference>
<evidence type="ECO:0000313" key="4">
    <source>
        <dbReference type="Proteomes" id="UP000199202"/>
    </source>
</evidence>
<dbReference type="InterPro" id="IPR013342">
    <property type="entry name" value="Mandelate_racemase_C"/>
</dbReference>
<dbReference type="InterPro" id="IPR036849">
    <property type="entry name" value="Enolase-like_C_sf"/>
</dbReference>
<gene>
    <name evidence="3" type="ORF">SAMN05421869_109291</name>
</gene>
<keyword evidence="4" id="KW-1185">Reference proteome</keyword>
<accession>A0A1G8S769</accession>
<dbReference type="Gene3D" id="3.20.20.120">
    <property type="entry name" value="Enolase-like C-terminal domain"/>
    <property type="match status" value="1"/>
</dbReference>
<dbReference type="InterPro" id="IPR029065">
    <property type="entry name" value="Enolase_C-like"/>
</dbReference>
<dbReference type="PANTHER" id="PTHR48080">
    <property type="entry name" value="D-GALACTONATE DEHYDRATASE-RELATED"/>
    <property type="match status" value="1"/>
</dbReference>
<sequence length="393" mass="43074">MKITSVDTLVVDFYRTNLVIVRVSTDEGIVGLGEATLEGKERAVQGAIAELAEAVTGMDPTRISGILYELARDWYWRGGPVIMTALSSLEMALWDISARELGVPVSRLLGGATRDRVRAYANGWFSGAVTPEDYAAAARRTVESGFRGLKWDPFENYDLTITSRQLDRVLAQIDAVRSAVGRDVELFIEGHGRFDVTHAVKIAREIAQFDPVWFEEPCPPDNLDALVDIRRASPVPIAAGERWFGRQGFAPALARQAVDFVQPDVTHAGGIAELAFISTLAATSYVGFAPHNPSGPLSTAATLQLGATLPNFRYLEIMATDVPWRPEITNERLVLTEEGDILIPTGAGLGIELDLEAIARHPFTPHPLRMFRDAVFDIRPADERSFFNLGDGK</sequence>
<organism evidence="3 4">
    <name type="scientific">Nonomuraea jiangxiensis</name>
    <dbReference type="NCBI Taxonomy" id="633440"/>
    <lineage>
        <taxon>Bacteria</taxon>
        <taxon>Bacillati</taxon>
        <taxon>Actinomycetota</taxon>
        <taxon>Actinomycetes</taxon>
        <taxon>Streptosporangiales</taxon>
        <taxon>Streptosporangiaceae</taxon>
        <taxon>Nonomuraea</taxon>
    </lineage>
</organism>
<dbReference type="OrthoDB" id="9802699at2"/>
<dbReference type="SUPFAM" id="SSF51604">
    <property type="entry name" value="Enolase C-terminal domain-like"/>
    <property type="match status" value="1"/>
</dbReference>
<dbReference type="RefSeq" id="WP_090933954.1">
    <property type="nucleotide sequence ID" value="NZ_FNDJ01000009.1"/>
</dbReference>
<dbReference type="InterPro" id="IPR013341">
    <property type="entry name" value="Mandelate_racemase_N_dom"/>
</dbReference>
<proteinExistence type="predicted"/>
<dbReference type="SFLD" id="SFLDS00001">
    <property type="entry name" value="Enolase"/>
    <property type="match status" value="1"/>
</dbReference>
<dbReference type="Proteomes" id="UP000199202">
    <property type="component" value="Unassembled WGS sequence"/>
</dbReference>
<dbReference type="GO" id="GO:0016829">
    <property type="term" value="F:lyase activity"/>
    <property type="evidence" value="ECO:0007669"/>
    <property type="project" value="UniProtKB-KW"/>
</dbReference>
<dbReference type="STRING" id="633440.SAMN05421869_109291"/>
<dbReference type="Pfam" id="PF02746">
    <property type="entry name" value="MR_MLE_N"/>
    <property type="match status" value="1"/>
</dbReference>
<dbReference type="PROSITE" id="PS00908">
    <property type="entry name" value="MR_MLE_1"/>
    <property type="match status" value="1"/>
</dbReference>
<evidence type="ECO:0000313" key="3">
    <source>
        <dbReference type="EMBL" id="SDJ25042.1"/>
    </source>
</evidence>
<keyword evidence="1" id="KW-0456">Lyase</keyword>
<evidence type="ECO:0000256" key="1">
    <source>
        <dbReference type="ARBA" id="ARBA00023239"/>
    </source>
</evidence>
<protein>
    <submittedName>
        <fullName evidence="3">Galactonate dehydratase</fullName>
    </submittedName>
</protein>
<evidence type="ECO:0000259" key="2">
    <source>
        <dbReference type="SMART" id="SM00922"/>
    </source>
</evidence>
<name>A0A1G8S769_9ACTN</name>
<dbReference type="CDD" id="cd03316">
    <property type="entry name" value="MR_like"/>
    <property type="match status" value="1"/>
</dbReference>
<dbReference type="Gene3D" id="3.30.390.10">
    <property type="entry name" value="Enolase-like, N-terminal domain"/>
    <property type="match status" value="1"/>
</dbReference>
<dbReference type="SUPFAM" id="SSF54826">
    <property type="entry name" value="Enolase N-terminal domain-like"/>
    <property type="match status" value="1"/>
</dbReference>
<dbReference type="InterPro" id="IPR018110">
    <property type="entry name" value="Mandel_Rmase/mucon_lact_enz_CS"/>
</dbReference>
<dbReference type="SFLD" id="SFLDG00179">
    <property type="entry name" value="mandelate_racemase"/>
    <property type="match status" value="1"/>
</dbReference>
<dbReference type="EMBL" id="FNDJ01000009">
    <property type="protein sequence ID" value="SDJ25042.1"/>
    <property type="molecule type" value="Genomic_DNA"/>
</dbReference>
<dbReference type="GO" id="GO:0009063">
    <property type="term" value="P:amino acid catabolic process"/>
    <property type="evidence" value="ECO:0007669"/>
    <property type="project" value="InterPro"/>
</dbReference>
<dbReference type="AlphaFoldDB" id="A0A1G8S769"/>
<dbReference type="InterPro" id="IPR029017">
    <property type="entry name" value="Enolase-like_N"/>
</dbReference>